<dbReference type="EMBL" id="ML995483">
    <property type="protein sequence ID" value="KAF2142995.1"/>
    <property type="molecule type" value="Genomic_DNA"/>
</dbReference>
<dbReference type="AlphaFoldDB" id="A0A6A6BI22"/>
<gene>
    <name evidence="2" type="ORF">K452DRAFT_317879</name>
</gene>
<accession>A0A6A6BI22</accession>
<organism evidence="2 3">
    <name type="scientific">Aplosporella prunicola CBS 121167</name>
    <dbReference type="NCBI Taxonomy" id="1176127"/>
    <lineage>
        <taxon>Eukaryota</taxon>
        <taxon>Fungi</taxon>
        <taxon>Dikarya</taxon>
        <taxon>Ascomycota</taxon>
        <taxon>Pezizomycotina</taxon>
        <taxon>Dothideomycetes</taxon>
        <taxon>Dothideomycetes incertae sedis</taxon>
        <taxon>Botryosphaeriales</taxon>
        <taxon>Aplosporellaceae</taxon>
        <taxon>Aplosporella</taxon>
    </lineage>
</organism>
<evidence type="ECO:0000313" key="2">
    <source>
        <dbReference type="EMBL" id="KAF2142995.1"/>
    </source>
</evidence>
<evidence type="ECO:0000313" key="3">
    <source>
        <dbReference type="Proteomes" id="UP000799438"/>
    </source>
</evidence>
<name>A0A6A6BI22_9PEZI</name>
<protein>
    <submittedName>
        <fullName evidence="2">Uncharacterized protein</fullName>
    </submittedName>
</protein>
<evidence type="ECO:0000256" key="1">
    <source>
        <dbReference type="SAM" id="Coils"/>
    </source>
</evidence>
<keyword evidence="1" id="KW-0175">Coiled coil</keyword>
<reference evidence="2" key="1">
    <citation type="journal article" date="2020" name="Stud. Mycol.">
        <title>101 Dothideomycetes genomes: a test case for predicting lifestyles and emergence of pathogens.</title>
        <authorList>
            <person name="Haridas S."/>
            <person name="Albert R."/>
            <person name="Binder M."/>
            <person name="Bloem J."/>
            <person name="Labutti K."/>
            <person name="Salamov A."/>
            <person name="Andreopoulos B."/>
            <person name="Baker S."/>
            <person name="Barry K."/>
            <person name="Bills G."/>
            <person name="Bluhm B."/>
            <person name="Cannon C."/>
            <person name="Castanera R."/>
            <person name="Culley D."/>
            <person name="Daum C."/>
            <person name="Ezra D."/>
            <person name="Gonzalez J."/>
            <person name="Henrissat B."/>
            <person name="Kuo A."/>
            <person name="Liang C."/>
            <person name="Lipzen A."/>
            <person name="Lutzoni F."/>
            <person name="Magnuson J."/>
            <person name="Mondo S."/>
            <person name="Nolan M."/>
            <person name="Ohm R."/>
            <person name="Pangilinan J."/>
            <person name="Park H.-J."/>
            <person name="Ramirez L."/>
            <person name="Alfaro M."/>
            <person name="Sun H."/>
            <person name="Tritt A."/>
            <person name="Yoshinaga Y."/>
            <person name="Zwiers L.-H."/>
            <person name="Turgeon B."/>
            <person name="Goodwin S."/>
            <person name="Spatafora J."/>
            <person name="Crous P."/>
            <person name="Grigoriev I."/>
        </authorList>
    </citation>
    <scope>NUCLEOTIDE SEQUENCE</scope>
    <source>
        <strain evidence="2">CBS 121167</strain>
    </source>
</reference>
<feature type="coiled-coil region" evidence="1">
    <location>
        <begin position="349"/>
        <end position="397"/>
    </location>
</feature>
<dbReference type="GeneID" id="54301604"/>
<dbReference type="Proteomes" id="UP000799438">
    <property type="component" value="Unassembled WGS sequence"/>
</dbReference>
<dbReference type="SUPFAM" id="SSF57997">
    <property type="entry name" value="Tropomyosin"/>
    <property type="match status" value="1"/>
</dbReference>
<sequence>MRHILGCPREIRDLIYDHLIQDFINDGDIPSSWGADYYQVPYHEVGGIARRMRPKYVVDILLVNSQIRNEFEYALRKHTHAIVFHHYQGIADPCWGKWSMKTPVAHRMRSLELQTIITREASSEFQFAHSDYRCGLLHDCLEHDYQDMVNKLPTLEHLTLTIGIDNANFLVILCQNKTLVIERFLKFLPAAFDHLNSVKKSVVVGTSPQPTLEIAYRIDKRDQDGRLISPPEILTRDIAFWQVEFPKPLITLSIYRNHIDIVHRYIFSNKVVRKKKLLCVLAPFVYRLGISPLSPFYEHTVLYERWDAAGKPTVDTLLNIHKLHEKQQAANQHDEKVERKIDQKIERKMGKAQYKIKVINAEIKKAEKRIEMARQEIRVTEKELKNVQQRTKEAHRRRTKKKLCRNAKPKGKIVRGFKKVMGFLLFGLRG</sequence>
<dbReference type="RefSeq" id="XP_033398707.1">
    <property type="nucleotide sequence ID" value="XM_033544108.1"/>
</dbReference>
<proteinExistence type="predicted"/>
<keyword evidence="3" id="KW-1185">Reference proteome</keyword>